<evidence type="ECO:0000256" key="4">
    <source>
        <dbReference type="ARBA" id="ARBA00022823"/>
    </source>
</evidence>
<dbReference type="GO" id="GO:0005737">
    <property type="term" value="C:cytoplasm"/>
    <property type="evidence" value="ECO:0007669"/>
    <property type="project" value="TreeGrafter"/>
</dbReference>
<evidence type="ECO:0000259" key="8">
    <source>
        <dbReference type="PROSITE" id="PS50968"/>
    </source>
</evidence>
<dbReference type="Pfam" id="PF00198">
    <property type="entry name" value="2-oxoacid_dh"/>
    <property type="match status" value="1"/>
</dbReference>
<dbReference type="InterPro" id="IPR036625">
    <property type="entry name" value="E3-bd_dom_sf"/>
</dbReference>
<dbReference type="PROSITE" id="PS50968">
    <property type="entry name" value="BIOTINYL_LIPOYL"/>
    <property type="match status" value="1"/>
</dbReference>
<evidence type="ECO:0000256" key="2">
    <source>
        <dbReference type="ARBA" id="ARBA00007317"/>
    </source>
</evidence>
<dbReference type="GO" id="GO:0031405">
    <property type="term" value="F:lipoic acid binding"/>
    <property type="evidence" value="ECO:0007669"/>
    <property type="project" value="TreeGrafter"/>
</dbReference>
<accession>A0A428ZN56</accession>
<dbReference type="Gene3D" id="3.30.559.10">
    <property type="entry name" value="Chloramphenicol acetyltransferase-like domain"/>
    <property type="match status" value="1"/>
</dbReference>
<feature type="domain" description="Lipoyl-binding" evidence="8">
    <location>
        <begin position="3"/>
        <end position="78"/>
    </location>
</feature>
<dbReference type="SUPFAM" id="SSF51230">
    <property type="entry name" value="Single hybrid motif"/>
    <property type="match status" value="1"/>
</dbReference>
<evidence type="ECO:0000256" key="5">
    <source>
        <dbReference type="ARBA" id="ARBA00023315"/>
    </source>
</evidence>
<comment type="caution">
    <text evidence="10">The sequence shown here is derived from an EMBL/GenBank/DDBJ whole genome shotgun (WGS) entry which is preliminary data.</text>
</comment>
<dbReference type="AlphaFoldDB" id="A0A428ZN56"/>
<dbReference type="InterPro" id="IPR003016">
    <property type="entry name" value="2-oxoA_DH_lipoyl-BS"/>
</dbReference>
<gene>
    <name evidence="10" type="ORF">DMH04_05585</name>
</gene>
<keyword evidence="3 6" id="KW-0808">Transferase</keyword>
<dbReference type="Pfam" id="PF02817">
    <property type="entry name" value="E3_binding"/>
    <property type="match status" value="1"/>
</dbReference>
<dbReference type="PANTHER" id="PTHR43178:SF5">
    <property type="entry name" value="LIPOAMIDE ACYLTRANSFERASE COMPONENT OF BRANCHED-CHAIN ALPHA-KETO ACID DEHYDROGENASE COMPLEX, MITOCHONDRIAL"/>
    <property type="match status" value="1"/>
</dbReference>
<evidence type="ECO:0000259" key="9">
    <source>
        <dbReference type="PROSITE" id="PS51826"/>
    </source>
</evidence>
<evidence type="ECO:0000256" key="6">
    <source>
        <dbReference type="RuleBase" id="RU003423"/>
    </source>
</evidence>
<dbReference type="InterPro" id="IPR004167">
    <property type="entry name" value="PSBD"/>
</dbReference>
<feature type="region of interest" description="Disordered" evidence="7">
    <location>
        <begin position="86"/>
        <end position="109"/>
    </location>
</feature>
<dbReference type="InterPro" id="IPR000089">
    <property type="entry name" value="Biotin_lipoyl"/>
</dbReference>
<dbReference type="InterPro" id="IPR001078">
    <property type="entry name" value="2-oxoacid_DH_actylTfrase"/>
</dbReference>
<dbReference type="CDD" id="cd06849">
    <property type="entry name" value="lipoyl_domain"/>
    <property type="match status" value="1"/>
</dbReference>
<evidence type="ECO:0000313" key="11">
    <source>
        <dbReference type="Proteomes" id="UP000287547"/>
    </source>
</evidence>
<protein>
    <recommendedName>
        <fullName evidence="6">Dihydrolipoamide acetyltransferase component of pyruvate dehydrogenase complex</fullName>
        <ecNumber evidence="6">2.3.1.-</ecNumber>
    </recommendedName>
</protein>
<dbReference type="Gene3D" id="2.40.50.100">
    <property type="match status" value="1"/>
</dbReference>
<dbReference type="PROSITE" id="PS51826">
    <property type="entry name" value="PSBD"/>
    <property type="match status" value="1"/>
</dbReference>
<comment type="similarity">
    <text evidence="2 6">Belongs to the 2-oxoacid dehydrogenase family.</text>
</comment>
<evidence type="ECO:0000256" key="1">
    <source>
        <dbReference type="ARBA" id="ARBA00001938"/>
    </source>
</evidence>
<dbReference type="InterPro" id="IPR023213">
    <property type="entry name" value="CAT-like_dom_sf"/>
</dbReference>
<dbReference type="InterPro" id="IPR011053">
    <property type="entry name" value="Single_hybrid_motif"/>
</dbReference>
<dbReference type="SUPFAM" id="SSF52777">
    <property type="entry name" value="CoA-dependent acyltransferases"/>
    <property type="match status" value="1"/>
</dbReference>
<dbReference type="OrthoDB" id="9805770at2"/>
<dbReference type="SUPFAM" id="SSF47005">
    <property type="entry name" value="Peripheral subunit-binding domain of 2-oxo acid dehydrogenase complex"/>
    <property type="match status" value="1"/>
</dbReference>
<dbReference type="Gene3D" id="4.10.320.10">
    <property type="entry name" value="E3-binding domain"/>
    <property type="match status" value="1"/>
</dbReference>
<dbReference type="Pfam" id="PF00364">
    <property type="entry name" value="Biotin_lipoyl"/>
    <property type="match status" value="1"/>
</dbReference>
<keyword evidence="5 6" id="KW-0012">Acyltransferase</keyword>
<name>A0A428ZN56_KIBAR</name>
<dbReference type="FunFam" id="3.30.559.10:FF:000007">
    <property type="entry name" value="Dihydrolipoamide acetyltransferase component of pyruvate dehydrogenase complex"/>
    <property type="match status" value="1"/>
</dbReference>
<organism evidence="10 11">
    <name type="scientific">Kibdelosporangium aridum</name>
    <dbReference type="NCBI Taxonomy" id="2030"/>
    <lineage>
        <taxon>Bacteria</taxon>
        <taxon>Bacillati</taxon>
        <taxon>Actinomycetota</taxon>
        <taxon>Actinomycetes</taxon>
        <taxon>Pseudonocardiales</taxon>
        <taxon>Pseudonocardiaceae</taxon>
        <taxon>Kibdelosporangium</taxon>
    </lineage>
</organism>
<evidence type="ECO:0000256" key="3">
    <source>
        <dbReference type="ARBA" id="ARBA00022679"/>
    </source>
</evidence>
<dbReference type="Proteomes" id="UP000287547">
    <property type="component" value="Unassembled WGS sequence"/>
</dbReference>
<evidence type="ECO:0000256" key="7">
    <source>
        <dbReference type="SAM" id="MobiDB-lite"/>
    </source>
</evidence>
<dbReference type="EMBL" id="QHKI01000003">
    <property type="protein sequence ID" value="RSM89473.1"/>
    <property type="molecule type" value="Genomic_DNA"/>
</dbReference>
<proteinExistence type="inferred from homology"/>
<evidence type="ECO:0000313" key="10">
    <source>
        <dbReference type="EMBL" id="RSM89473.1"/>
    </source>
</evidence>
<dbReference type="InterPro" id="IPR050743">
    <property type="entry name" value="2-oxoacid_DH_E2_comp"/>
</dbReference>
<dbReference type="GO" id="GO:0016407">
    <property type="term" value="F:acetyltransferase activity"/>
    <property type="evidence" value="ECO:0007669"/>
    <property type="project" value="TreeGrafter"/>
</dbReference>
<dbReference type="PROSITE" id="PS00189">
    <property type="entry name" value="LIPOYL"/>
    <property type="match status" value="1"/>
</dbReference>
<comment type="cofactor">
    <cofactor evidence="1 6">
        <name>(R)-lipoate</name>
        <dbReference type="ChEBI" id="CHEBI:83088"/>
    </cofactor>
</comment>
<sequence>MNVREFTLPDLGEGLVDAEIVRWLVEVGDAVEVDQAVVEVETAKAAIEVPVPYAGVVTALHGEAGSTINVGAPLLSVASAGLSEPGVETSPNLVGSGVSKRARRQGRRRAPAAVNGVAPQMSQVAVEPEKTGPVAVISPVVRKLAKENHVDLRTLAGSGPDGLVLRKDVVAAIEGRAEIPVQDDKVTRIPLRGVRGVVAERLSRSRREIPEATVWVDVDATGLLAARQEINSVDPARPVSLLALIARFCVLGLRRFPALNSTVDNERGEIVISDAVHLGFAAQTPRGLVVPVVKDAQNLTTRELAAQLGHLTEQAREGALPPAKMTGGTFTVNNYGVFGVDGSAAIINHPEAAIVGIGRIIDRPWVVDGQLAVRKVTELTLAFDHRVCDGEVAGGFLRFVADCVERPTALLGDM</sequence>
<dbReference type="PANTHER" id="PTHR43178">
    <property type="entry name" value="DIHYDROLIPOAMIDE ACETYLTRANSFERASE COMPONENT OF PYRUVATE DEHYDROGENASE COMPLEX"/>
    <property type="match status" value="1"/>
</dbReference>
<dbReference type="RefSeq" id="WP_037252786.1">
    <property type="nucleotide sequence ID" value="NZ_QHKI01000003.1"/>
</dbReference>
<dbReference type="EC" id="2.3.1.-" evidence="6"/>
<reference evidence="10 11" key="1">
    <citation type="submission" date="2018-05" db="EMBL/GenBank/DDBJ databases">
        <title>Evolution of GPA BGCs.</title>
        <authorList>
            <person name="Waglechner N."/>
            <person name="Wright G.D."/>
        </authorList>
    </citation>
    <scope>NUCLEOTIDE SEQUENCE [LARGE SCALE GENOMIC DNA]</scope>
    <source>
        <strain evidence="10 11">A82846</strain>
    </source>
</reference>
<feature type="domain" description="Peripheral subunit-binding (PSBD)" evidence="9">
    <location>
        <begin position="136"/>
        <end position="173"/>
    </location>
</feature>
<keyword evidence="4 6" id="KW-0450">Lipoyl</keyword>
<feature type="compositionally biased region" description="Basic residues" evidence="7">
    <location>
        <begin position="100"/>
        <end position="109"/>
    </location>
</feature>